<proteinExistence type="predicted"/>
<dbReference type="OrthoDB" id="7279870at2"/>
<evidence type="ECO:0000313" key="2">
    <source>
        <dbReference type="EMBL" id="RVT97931.1"/>
    </source>
</evidence>
<comment type="caution">
    <text evidence="2">The sequence shown here is derived from an EMBL/GenBank/DDBJ whole genome shotgun (WGS) entry which is preliminary data.</text>
</comment>
<sequence length="93" mass="9492">MRALYGLVVVMGVLLVGGTVTLVVLLAKRMGGAAPTADVTAEIPAGNRIMGMAGVEGRLALWIDGPEGSRVLLIDPATGRRAGEIRAGAVPTR</sequence>
<keyword evidence="1" id="KW-0812">Transmembrane</keyword>
<keyword evidence="1" id="KW-1133">Transmembrane helix</keyword>
<gene>
    <name evidence="2" type="ORF">EOD42_09085</name>
</gene>
<evidence type="ECO:0000256" key="1">
    <source>
        <dbReference type="SAM" id="Phobius"/>
    </source>
</evidence>
<feature type="transmembrane region" description="Helical" evidence="1">
    <location>
        <begin position="6"/>
        <end position="27"/>
    </location>
</feature>
<reference evidence="2 3" key="1">
    <citation type="submission" date="2019-01" db="EMBL/GenBank/DDBJ databases">
        <authorList>
            <person name="Chen W.-M."/>
        </authorList>
    </citation>
    <scope>NUCLEOTIDE SEQUENCE [LARGE SCALE GENOMIC DNA]</scope>
    <source>
        <strain evidence="2 3">CCP-6</strain>
    </source>
</reference>
<dbReference type="AlphaFoldDB" id="A0A437MJV9"/>
<name>A0A437MJV9_9PROT</name>
<evidence type="ECO:0000313" key="3">
    <source>
        <dbReference type="Proteomes" id="UP000282957"/>
    </source>
</evidence>
<protein>
    <submittedName>
        <fullName evidence="2">Uncharacterized protein</fullName>
    </submittedName>
</protein>
<organism evidence="2 3">
    <name type="scientific">Rhodovarius crocodyli</name>
    <dbReference type="NCBI Taxonomy" id="1979269"/>
    <lineage>
        <taxon>Bacteria</taxon>
        <taxon>Pseudomonadati</taxon>
        <taxon>Pseudomonadota</taxon>
        <taxon>Alphaproteobacteria</taxon>
        <taxon>Acetobacterales</taxon>
        <taxon>Roseomonadaceae</taxon>
        <taxon>Rhodovarius</taxon>
    </lineage>
</organism>
<dbReference type="InterPro" id="IPR045519">
    <property type="entry name" value="DUF6476"/>
</dbReference>
<keyword evidence="1" id="KW-0472">Membrane</keyword>
<keyword evidence="3" id="KW-1185">Reference proteome</keyword>
<dbReference type="Pfam" id="PF20082">
    <property type="entry name" value="DUF6476"/>
    <property type="match status" value="1"/>
</dbReference>
<accession>A0A437MJV9</accession>
<dbReference type="RefSeq" id="WP_127787160.1">
    <property type="nucleotide sequence ID" value="NZ_SACL01000002.1"/>
</dbReference>
<dbReference type="EMBL" id="SACL01000002">
    <property type="protein sequence ID" value="RVT97931.1"/>
    <property type="molecule type" value="Genomic_DNA"/>
</dbReference>
<dbReference type="Proteomes" id="UP000282957">
    <property type="component" value="Unassembled WGS sequence"/>
</dbReference>